<dbReference type="HAMAP" id="MF_02120">
    <property type="entry name" value="LysA"/>
    <property type="match status" value="1"/>
</dbReference>
<evidence type="ECO:0000256" key="7">
    <source>
        <dbReference type="ARBA" id="ARBA00050464"/>
    </source>
</evidence>
<evidence type="ECO:0000256" key="9">
    <source>
        <dbReference type="ARBA" id="ARBA00060983"/>
    </source>
</evidence>
<reference evidence="17 18" key="1">
    <citation type="submission" date="2006-11" db="EMBL/GenBank/DDBJ databases">
        <authorList>
            <person name="Giovannoni S."/>
            <person name="Vergin K."/>
            <person name="Ferriera S."/>
            <person name="Johnson J."/>
            <person name="Kravitz S."/>
            <person name="Beeson K."/>
            <person name="Sutton G."/>
            <person name="Rogers Y.-H."/>
            <person name="Friedman R."/>
            <person name="Frazier M."/>
            <person name="Venter J.C."/>
        </authorList>
    </citation>
    <scope>NUCLEOTIDE SEQUENCE [LARGE SCALE GENOMIC DNA]</scope>
    <source>
        <strain evidence="17 18">HTCC2181</strain>
    </source>
</reference>
<sequence length="415" mass="45806">MNNKIIYSNNGKYFIENIAVDEIEKKFDTPAYVYSKKSILDSYRSFEEAFKTSNHLICFAVKANPNLAILNLLANHGAGFDIVSGGELQRVIAAKGDPKKVVFSGIGKSSKEIELAIHHQILAFNIESEPELYRIQAIAQKMGKIANISVRVNPNVDAKTHPYISTGLKDNKFGVDEQKAIELYKIANNMDSIAIRGIDCHIGSQITELSPFIDSIAKLVGIIDKLKVLGIHIAHLDIGGGIGINYENEKPPNFKAYAEAILPLLEKQNLKIIFEPGRAILGKAGVLLTKVEYVKKGSTKNFAIIDAAMNDLMRPSLYNAYHDIINTSQSSESSAQFDVVGPVCETGDFIGKDRMLSLEEGNVLAVVDVGAYGMSMSSNYNSRVRPVELLVDENKIIEIRKRENFNDLIRGESII</sequence>
<dbReference type="InterPro" id="IPR009006">
    <property type="entry name" value="Ala_racemase/Decarboxylase_C"/>
</dbReference>
<evidence type="ECO:0000256" key="13">
    <source>
        <dbReference type="PIRSR" id="PIRSR600183-50"/>
    </source>
</evidence>
<feature type="binding site" evidence="12">
    <location>
        <position position="318"/>
    </location>
    <ligand>
        <name>substrate</name>
    </ligand>
</feature>
<dbReference type="Gene3D" id="3.20.20.10">
    <property type="entry name" value="Alanine racemase"/>
    <property type="match status" value="1"/>
</dbReference>
<dbReference type="GO" id="GO:0008836">
    <property type="term" value="F:diaminopimelate decarboxylase activity"/>
    <property type="evidence" value="ECO:0007669"/>
    <property type="project" value="UniProtKB-UniRule"/>
</dbReference>
<dbReference type="CDD" id="cd06828">
    <property type="entry name" value="PLPDE_III_DapDC"/>
    <property type="match status" value="1"/>
</dbReference>
<comment type="caution">
    <text evidence="17">The sequence shown here is derived from an EMBL/GenBank/DDBJ whole genome shotgun (WGS) entry which is preliminary data.</text>
</comment>
<dbReference type="InterPro" id="IPR002986">
    <property type="entry name" value="DAP_deCOOHase_LysA"/>
</dbReference>
<feature type="active site" description="Proton donor" evidence="13">
    <location>
        <position position="344"/>
    </location>
</feature>
<dbReference type="UniPathway" id="UPA00034">
    <property type="reaction ID" value="UER00027"/>
</dbReference>
<proteinExistence type="inferred from homology"/>
<evidence type="ECO:0000256" key="3">
    <source>
        <dbReference type="ARBA" id="ARBA00022793"/>
    </source>
</evidence>
<feature type="binding site" evidence="12">
    <location>
        <position position="345"/>
    </location>
    <ligand>
        <name>substrate</name>
    </ligand>
</feature>
<feature type="binding site" evidence="12">
    <location>
        <begin position="275"/>
        <end position="278"/>
    </location>
    <ligand>
        <name>pyridoxal 5'-phosphate</name>
        <dbReference type="ChEBI" id="CHEBI:597326"/>
    </ligand>
</feature>
<dbReference type="SUPFAM" id="SSF51419">
    <property type="entry name" value="PLP-binding barrel"/>
    <property type="match status" value="1"/>
</dbReference>
<feature type="binding site" evidence="12">
    <location>
        <position position="278"/>
    </location>
    <ligand>
        <name>substrate</name>
    </ligand>
</feature>
<dbReference type="InterPro" id="IPR022657">
    <property type="entry name" value="De-COase2_CS"/>
</dbReference>
<feature type="modified residue" description="N6-(pyridoxal phosphate)lysine" evidence="12 13">
    <location>
        <position position="62"/>
    </location>
</feature>
<dbReference type="SUPFAM" id="SSF50621">
    <property type="entry name" value="Alanine racemase C-terminal domain-like"/>
    <property type="match status" value="1"/>
</dbReference>
<feature type="domain" description="Orn/DAP/Arg decarboxylase 2 C-terminal" evidence="15">
    <location>
        <begin position="32"/>
        <end position="370"/>
    </location>
</feature>
<comment type="function">
    <text evidence="12">Specifically catalyzes the decarboxylation of meso-diaminopimelate (meso-DAP) to L-lysine.</text>
</comment>
<evidence type="ECO:0000256" key="14">
    <source>
        <dbReference type="RuleBase" id="RU003738"/>
    </source>
</evidence>
<keyword evidence="2 12" id="KW-0028">Amino-acid biosynthesis</keyword>
<dbReference type="GO" id="GO:0009089">
    <property type="term" value="P:lysine biosynthetic process via diaminopimelate"/>
    <property type="evidence" value="ECO:0007669"/>
    <property type="project" value="UniProtKB-UniRule"/>
</dbReference>
<dbReference type="InterPro" id="IPR022644">
    <property type="entry name" value="De-COase2_N"/>
</dbReference>
<organism evidence="17 18">
    <name type="scientific">Methylophilales bacterium HTCC2181</name>
    <dbReference type="NCBI Taxonomy" id="383631"/>
    <lineage>
        <taxon>Bacteria</taxon>
        <taxon>Pseudomonadati</taxon>
        <taxon>Pseudomonadota</taxon>
        <taxon>Betaproteobacteria</taxon>
        <taxon>Nitrosomonadales</taxon>
        <taxon>OM43 clade</taxon>
    </lineage>
</organism>
<evidence type="ECO:0000313" key="17">
    <source>
        <dbReference type="EMBL" id="EAV46686.1"/>
    </source>
</evidence>
<evidence type="ECO:0000256" key="12">
    <source>
        <dbReference type="HAMAP-Rule" id="MF_02120"/>
    </source>
</evidence>
<dbReference type="InterPro" id="IPR000183">
    <property type="entry name" value="Orn/DAP/Arg_de-COase"/>
</dbReference>
<evidence type="ECO:0000256" key="4">
    <source>
        <dbReference type="ARBA" id="ARBA00022898"/>
    </source>
</evidence>
<evidence type="ECO:0000256" key="2">
    <source>
        <dbReference type="ARBA" id="ARBA00022605"/>
    </source>
</evidence>
<dbReference type="Pfam" id="PF00278">
    <property type="entry name" value="Orn_DAP_Arg_deC"/>
    <property type="match status" value="1"/>
</dbReference>
<keyword evidence="18" id="KW-1185">Reference proteome</keyword>
<evidence type="ECO:0000259" key="15">
    <source>
        <dbReference type="Pfam" id="PF00278"/>
    </source>
</evidence>
<comment type="catalytic activity">
    <reaction evidence="7 12 14">
        <text>meso-2,6-diaminopimelate + H(+) = L-lysine + CO2</text>
        <dbReference type="Rhea" id="RHEA:15101"/>
        <dbReference type="ChEBI" id="CHEBI:15378"/>
        <dbReference type="ChEBI" id="CHEBI:16526"/>
        <dbReference type="ChEBI" id="CHEBI:32551"/>
        <dbReference type="ChEBI" id="CHEBI:57791"/>
        <dbReference type="EC" id="4.1.1.20"/>
    </reaction>
</comment>
<evidence type="ECO:0000256" key="11">
    <source>
        <dbReference type="ARBA" id="ARBA00074972"/>
    </source>
</evidence>
<dbReference type="PANTHER" id="PTHR43727">
    <property type="entry name" value="DIAMINOPIMELATE DECARBOXYLASE"/>
    <property type="match status" value="1"/>
</dbReference>
<evidence type="ECO:0000256" key="1">
    <source>
        <dbReference type="ARBA" id="ARBA00001933"/>
    </source>
</evidence>
<evidence type="ECO:0000256" key="6">
    <source>
        <dbReference type="ARBA" id="ARBA00023239"/>
    </source>
</evidence>
<keyword evidence="4 12" id="KW-0663">Pyridoxal phosphate</keyword>
<dbReference type="PROSITE" id="PS00879">
    <property type="entry name" value="ODR_DC_2_2"/>
    <property type="match status" value="1"/>
</dbReference>
<feature type="binding site" evidence="12">
    <location>
        <position position="314"/>
    </location>
    <ligand>
        <name>substrate</name>
    </ligand>
</feature>
<dbReference type="FunFam" id="2.40.37.10:FF:000003">
    <property type="entry name" value="Diaminopimelate decarboxylase"/>
    <property type="match status" value="1"/>
</dbReference>
<protein>
    <recommendedName>
        <fullName evidence="11 12">Diaminopimelate decarboxylase</fullName>
        <shortName evidence="12">DAP decarboxylase</shortName>
        <shortName evidence="12">DAPDC</shortName>
        <ecNumber evidence="10 12">4.1.1.20</ecNumber>
    </recommendedName>
</protein>
<dbReference type="Pfam" id="PF02784">
    <property type="entry name" value="Orn_Arg_deC_N"/>
    <property type="match status" value="1"/>
</dbReference>
<comment type="cofactor">
    <cofactor evidence="1 12 13 14">
        <name>pyridoxal 5'-phosphate</name>
        <dbReference type="ChEBI" id="CHEBI:597326"/>
    </cofactor>
</comment>
<accession>A0P576</accession>
<dbReference type="InterPro" id="IPR022643">
    <property type="entry name" value="De-COase2_C"/>
</dbReference>
<dbReference type="NCBIfam" id="TIGR01048">
    <property type="entry name" value="lysA"/>
    <property type="match status" value="1"/>
</dbReference>
<dbReference type="PRINTS" id="PR01179">
    <property type="entry name" value="ODADCRBXLASE"/>
</dbReference>
<dbReference type="InterPro" id="IPR022653">
    <property type="entry name" value="De-COase2_pyr-phos_BS"/>
</dbReference>
<evidence type="ECO:0000313" key="18">
    <source>
        <dbReference type="Proteomes" id="UP000054262"/>
    </source>
</evidence>
<comment type="similarity">
    <text evidence="9 12">Belongs to the Orn/Lys/Arg decarboxylase class-II family. LysA subfamily.</text>
</comment>
<dbReference type="PANTHER" id="PTHR43727:SF2">
    <property type="entry name" value="GROUP IV DECARBOXYLASE"/>
    <property type="match status" value="1"/>
</dbReference>
<keyword evidence="5 12" id="KW-0457">Lysine biosynthesis</keyword>
<evidence type="ECO:0000259" key="16">
    <source>
        <dbReference type="Pfam" id="PF02784"/>
    </source>
</evidence>
<keyword evidence="6 12" id="KW-0456">Lyase</keyword>
<dbReference type="Proteomes" id="UP000054262">
    <property type="component" value="Unassembled WGS sequence"/>
</dbReference>
<dbReference type="PROSITE" id="PS00878">
    <property type="entry name" value="ODR_DC_2_1"/>
    <property type="match status" value="1"/>
</dbReference>
<dbReference type="PRINTS" id="PR01181">
    <property type="entry name" value="DAPDCRBXLASE"/>
</dbReference>
<feature type="domain" description="Orn/DAP/Arg decarboxylase 2 N-terminal" evidence="16">
    <location>
        <begin position="38"/>
        <end position="280"/>
    </location>
</feature>
<comment type="subunit">
    <text evidence="12">Homodimer.</text>
</comment>
<comment type="pathway">
    <text evidence="8 12 14">Amino-acid biosynthesis; L-lysine biosynthesis via DAP pathway; L-lysine from DL-2,6-diaminopimelate: step 1/1.</text>
</comment>
<feature type="binding site" evidence="12">
    <location>
        <position position="372"/>
    </location>
    <ligand>
        <name>pyridoxal 5'-phosphate</name>
        <dbReference type="ChEBI" id="CHEBI:597326"/>
    </ligand>
</feature>
<evidence type="ECO:0000256" key="8">
    <source>
        <dbReference type="ARBA" id="ARBA00060643"/>
    </source>
</evidence>
<evidence type="ECO:0000256" key="5">
    <source>
        <dbReference type="ARBA" id="ARBA00023154"/>
    </source>
</evidence>
<dbReference type="OrthoDB" id="9802241at2"/>
<dbReference type="GO" id="GO:0030170">
    <property type="term" value="F:pyridoxal phosphate binding"/>
    <property type="evidence" value="ECO:0007669"/>
    <property type="project" value="UniProtKB-UniRule"/>
</dbReference>
<evidence type="ECO:0000256" key="10">
    <source>
        <dbReference type="ARBA" id="ARBA00066427"/>
    </source>
</evidence>
<feature type="binding site" evidence="12">
    <location>
        <position position="241"/>
    </location>
    <ligand>
        <name>pyridoxal 5'-phosphate</name>
        <dbReference type="ChEBI" id="CHEBI:597326"/>
    </ligand>
</feature>
<feature type="binding site" evidence="12">
    <location>
        <position position="372"/>
    </location>
    <ligand>
        <name>substrate</name>
    </ligand>
</feature>
<dbReference type="Gene3D" id="2.40.37.10">
    <property type="entry name" value="Lyase, Ornithine Decarboxylase, Chain A, domain 1"/>
    <property type="match status" value="1"/>
</dbReference>
<gene>
    <name evidence="12" type="primary">lysA</name>
    <name evidence="17" type="ORF">MB2181_01395</name>
</gene>
<name>A0P576_9PROT</name>
<keyword evidence="3 12" id="KW-0210">Decarboxylase</keyword>
<dbReference type="EC" id="4.1.1.20" evidence="10 12"/>
<dbReference type="InterPro" id="IPR029066">
    <property type="entry name" value="PLP-binding_barrel"/>
</dbReference>
<dbReference type="EMBL" id="AAUX01000001">
    <property type="protein sequence ID" value="EAV46686.1"/>
    <property type="molecule type" value="Genomic_DNA"/>
</dbReference>
<dbReference type="FunFam" id="3.20.20.10:FF:000003">
    <property type="entry name" value="Diaminopimelate decarboxylase"/>
    <property type="match status" value="1"/>
</dbReference>
<dbReference type="AlphaFoldDB" id="A0P576"/>